<dbReference type="EMBL" id="LFZW01000001">
    <property type="protein sequence ID" value="KMY50146.1"/>
    <property type="molecule type" value="Genomic_DNA"/>
</dbReference>
<dbReference type="InterPro" id="IPR025672">
    <property type="entry name" value="Sigma_reg_C_dom"/>
</dbReference>
<organism evidence="2 3">
    <name type="scientific">Peribacillus loiseleuriae</name>
    <dbReference type="NCBI Taxonomy" id="1679170"/>
    <lineage>
        <taxon>Bacteria</taxon>
        <taxon>Bacillati</taxon>
        <taxon>Bacillota</taxon>
        <taxon>Bacilli</taxon>
        <taxon>Bacillales</taxon>
        <taxon>Bacillaceae</taxon>
        <taxon>Peribacillus</taxon>
    </lineage>
</organism>
<evidence type="ECO:0000259" key="1">
    <source>
        <dbReference type="Pfam" id="PF13791"/>
    </source>
</evidence>
<feature type="domain" description="Sigma factor regulator C-terminal" evidence="1">
    <location>
        <begin position="15"/>
        <end position="63"/>
    </location>
</feature>
<keyword evidence="3" id="KW-1185">Reference proteome</keyword>
<dbReference type="PATRIC" id="fig|1679170.3.peg.2750"/>
<dbReference type="Pfam" id="PF13791">
    <property type="entry name" value="Sigma_reg_C"/>
    <property type="match status" value="1"/>
</dbReference>
<evidence type="ECO:0000313" key="2">
    <source>
        <dbReference type="EMBL" id="KMY50146.1"/>
    </source>
</evidence>
<evidence type="ECO:0000313" key="3">
    <source>
        <dbReference type="Proteomes" id="UP000037146"/>
    </source>
</evidence>
<proteinExistence type="predicted"/>
<sequence length="83" mass="10045">MTLTYKKYINDLPQLDEMDNRKLAEMGISFDQSYTLEQAKTMLPSNVHPVWYWVDTYSDKDRLSDEHPMPESAKYDIRFWSRY</sequence>
<dbReference type="RefSeq" id="WP_049681495.1">
    <property type="nucleotide sequence ID" value="NZ_LFZW01000001.1"/>
</dbReference>
<comment type="caution">
    <text evidence="2">The sequence shown here is derived from an EMBL/GenBank/DDBJ whole genome shotgun (WGS) entry which is preliminary data.</text>
</comment>
<name>A0A0K9GU24_9BACI</name>
<protein>
    <recommendedName>
        <fullName evidence="1">Sigma factor regulator C-terminal domain-containing protein</fullName>
    </recommendedName>
</protein>
<gene>
    <name evidence="2" type="ORF">AC625_12085</name>
</gene>
<accession>A0A0K9GU24</accession>
<reference evidence="3" key="1">
    <citation type="submission" date="2015-07" db="EMBL/GenBank/DDBJ databases">
        <title>Genome sequencing project for genomic taxonomy and phylogenomics of Bacillus-like bacteria.</title>
        <authorList>
            <person name="Liu B."/>
            <person name="Wang J."/>
            <person name="Zhu Y."/>
            <person name="Liu G."/>
            <person name="Chen Q."/>
            <person name="Chen Z."/>
            <person name="Lan J."/>
            <person name="Che J."/>
            <person name="Ge C."/>
            <person name="Shi H."/>
            <person name="Pan Z."/>
            <person name="Liu X."/>
        </authorList>
    </citation>
    <scope>NUCLEOTIDE SEQUENCE [LARGE SCALE GENOMIC DNA]</scope>
    <source>
        <strain evidence="3">FJAT-27997</strain>
    </source>
</reference>
<dbReference type="Proteomes" id="UP000037146">
    <property type="component" value="Unassembled WGS sequence"/>
</dbReference>
<dbReference type="AlphaFoldDB" id="A0A0K9GU24"/>